<dbReference type="SMART" id="SM00871">
    <property type="entry name" value="AraC_E_bind"/>
    <property type="match status" value="1"/>
</dbReference>
<keyword evidence="1 3" id="KW-0238">DNA-binding</keyword>
<evidence type="ECO:0000313" key="3">
    <source>
        <dbReference type="EMBL" id="SDW68461.1"/>
    </source>
</evidence>
<evidence type="ECO:0000313" key="4">
    <source>
        <dbReference type="Proteomes" id="UP000199515"/>
    </source>
</evidence>
<dbReference type="SMART" id="SM00422">
    <property type="entry name" value="HTH_MERR"/>
    <property type="match status" value="1"/>
</dbReference>
<dbReference type="PANTHER" id="PTHR30204">
    <property type="entry name" value="REDOX-CYCLING DRUG-SENSING TRANSCRIPTIONAL ACTIVATOR SOXR"/>
    <property type="match status" value="1"/>
</dbReference>
<dbReference type="InterPro" id="IPR009061">
    <property type="entry name" value="DNA-bd_dom_put_sf"/>
</dbReference>
<dbReference type="InterPro" id="IPR010499">
    <property type="entry name" value="AraC_E-bd"/>
</dbReference>
<dbReference type="InterPro" id="IPR047057">
    <property type="entry name" value="MerR_fam"/>
</dbReference>
<dbReference type="SUPFAM" id="SSF55136">
    <property type="entry name" value="Probable bacterial effector-binding domain"/>
    <property type="match status" value="1"/>
</dbReference>
<dbReference type="GO" id="GO:0003677">
    <property type="term" value="F:DNA binding"/>
    <property type="evidence" value="ECO:0007669"/>
    <property type="project" value="UniProtKB-KW"/>
</dbReference>
<gene>
    <name evidence="3" type="ORF">SAMN05421504_1011249</name>
</gene>
<dbReference type="CDD" id="cd01107">
    <property type="entry name" value="HTH_BmrR"/>
    <property type="match status" value="1"/>
</dbReference>
<dbReference type="Pfam" id="PF06445">
    <property type="entry name" value="GyrI-like"/>
    <property type="match status" value="1"/>
</dbReference>
<dbReference type="EMBL" id="FNON01000001">
    <property type="protein sequence ID" value="SDW68461.1"/>
    <property type="molecule type" value="Genomic_DNA"/>
</dbReference>
<dbReference type="OrthoDB" id="7849865at2"/>
<dbReference type="InterPro" id="IPR011256">
    <property type="entry name" value="Reg_factor_effector_dom_sf"/>
</dbReference>
<dbReference type="AlphaFoldDB" id="A0A1H2VJE1"/>
<dbReference type="GO" id="GO:0003700">
    <property type="term" value="F:DNA-binding transcription factor activity"/>
    <property type="evidence" value="ECO:0007669"/>
    <property type="project" value="InterPro"/>
</dbReference>
<feature type="domain" description="HTH merR-type" evidence="2">
    <location>
        <begin position="1"/>
        <end position="71"/>
    </location>
</feature>
<name>A0A1H2VJE1_9PSEU</name>
<dbReference type="Gene3D" id="3.20.80.10">
    <property type="entry name" value="Regulatory factor, effector binding domain"/>
    <property type="match status" value="1"/>
</dbReference>
<dbReference type="Pfam" id="PF13411">
    <property type="entry name" value="MerR_1"/>
    <property type="match status" value="1"/>
</dbReference>
<dbReference type="PANTHER" id="PTHR30204:SF97">
    <property type="entry name" value="MERR FAMILY REGULATORY PROTEIN"/>
    <property type="match status" value="1"/>
</dbReference>
<proteinExistence type="predicted"/>
<sequence>MFTIGDFARLGQVSVRMLRHYDAIGLLRPVEVDPSSGYRFYGAEQLRRLNRLVALKDLGFTLRQVGEILDDKVGADELRGMLRLRQGQLEAQIEADMARLAGVESRLRMIDLEDFPRTAEVTVKAIPAVRVAEVSALAAGYEGSAIGPVIQTLFPRLGEVVTAAGLEPDYPAIAYYTSAGNEVAVHAAVPVAADPDPAHGFDIVDLPAIECAATMLHHGPMDDIGASFQALARWIDHNGHRTLDFAREVYLECGEAMITELQVAITKGRGSPPESTSAG</sequence>
<evidence type="ECO:0000259" key="2">
    <source>
        <dbReference type="PROSITE" id="PS50937"/>
    </source>
</evidence>
<keyword evidence="4" id="KW-1185">Reference proteome</keyword>
<reference evidence="3 4" key="1">
    <citation type="submission" date="2016-10" db="EMBL/GenBank/DDBJ databases">
        <authorList>
            <person name="de Groot N.N."/>
        </authorList>
    </citation>
    <scope>NUCLEOTIDE SEQUENCE [LARGE SCALE GENOMIC DNA]</scope>
    <source>
        <strain evidence="3 4">CPCC 202699</strain>
    </source>
</reference>
<dbReference type="InterPro" id="IPR000551">
    <property type="entry name" value="MerR-type_HTH_dom"/>
</dbReference>
<dbReference type="SUPFAM" id="SSF46955">
    <property type="entry name" value="Putative DNA-binding domain"/>
    <property type="match status" value="1"/>
</dbReference>
<dbReference type="STRING" id="589385.SAMN05421504_1011249"/>
<dbReference type="RefSeq" id="WP_091287534.1">
    <property type="nucleotide sequence ID" value="NZ_FNON01000001.1"/>
</dbReference>
<protein>
    <submittedName>
        <fullName evidence="3">DNA-binding transcriptional regulator, MerR family</fullName>
    </submittedName>
</protein>
<dbReference type="Gene3D" id="1.10.1660.10">
    <property type="match status" value="1"/>
</dbReference>
<evidence type="ECO:0000256" key="1">
    <source>
        <dbReference type="ARBA" id="ARBA00023125"/>
    </source>
</evidence>
<dbReference type="Proteomes" id="UP000199515">
    <property type="component" value="Unassembled WGS sequence"/>
</dbReference>
<organism evidence="3 4">
    <name type="scientific">Amycolatopsis xylanica</name>
    <dbReference type="NCBI Taxonomy" id="589385"/>
    <lineage>
        <taxon>Bacteria</taxon>
        <taxon>Bacillati</taxon>
        <taxon>Actinomycetota</taxon>
        <taxon>Actinomycetes</taxon>
        <taxon>Pseudonocardiales</taxon>
        <taxon>Pseudonocardiaceae</taxon>
        <taxon>Amycolatopsis</taxon>
    </lineage>
</organism>
<dbReference type="PROSITE" id="PS50937">
    <property type="entry name" value="HTH_MERR_2"/>
    <property type="match status" value="1"/>
</dbReference>
<dbReference type="InterPro" id="IPR029442">
    <property type="entry name" value="GyrI-like"/>
</dbReference>
<accession>A0A1H2VJE1</accession>